<dbReference type="InterPro" id="IPR051531">
    <property type="entry name" value="N-acetyltransferase"/>
</dbReference>
<dbReference type="InterPro" id="IPR016181">
    <property type="entry name" value="Acyl_CoA_acyltransferase"/>
</dbReference>
<dbReference type="RefSeq" id="WP_224034048.1">
    <property type="nucleotide sequence ID" value="NZ_AP024849.1"/>
</dbReference>
<dbReference type="InterPro" id="IPR000182">
    <property type="entry name" value="GNAT_dom"/>
</dbReference>
<organism evidence="5 6">
    <name type="scientific">Clostridium gelidum</name>
    <dbReference type="NCBI Taxonomy" id="704125"/>
    <lineage>
        <taxon>Bacteria</taxon>
        <taxon>Bacillati</taxon>
        <taxon>Bacillota</taxon>
        <taxon>Clostridia</taxon>
        <taxon>Eubacteriales</taxon>
        <taxon>Clostridiaceae</taxon>
        <taxon>Clostridium</taxon>
    </lineage>
</organism>
<accession>A0ABN6J044</accession>
<keyword evidence="6" id="KW-1185">Reference proteome</keyword>
<dbReference type="EMBL" id="AP024849">
    <property type="protein sequence ID" value="BCZ47724.1"/>
    <property type="molecule type" value="Genomic_DNA"/>
</dbReference>
<dbReference type="Pfam" id="PF13302">
    <property type="entry name" value="Acetyltransf_3"/>
    <property type="match status" value="1"/>
</dbReference>
<dbReference type="PROSITE" id="PS51186">
    <property type="entry name" value="GNAT"/>
    <property type="match status" value="1"/>
</dbReference>
<comment type="similarity">
    <text evidence="3">Belongs to the acetyltransferase family. RimJ subfamily.</text>
</comment>
<evidence type="ECO:0000313" key="6">
    <source>
        <dbReference type="Proteomes" id="UP000824633"/>
    </source>
</evidence>
<evidence type="ECO:0000256" key="3">
    <source>
        <dbReference type="ARBA" id="ARBA00038502"/>
    </source>
</evidence>
<dbReference type="Gene3D" id="3.40.630.30">
    <property type="match status" value="1"/>
</dbReference>
<sequence length="187" mass="21517">MNITIDITKTTIETDRLILRAWQETDVNDFYEYASTPGVGEMAGWKHHDSIEVSEKILQSFISEKNVFAIIYKENNKVIGSLGLHESWANDESSYAHFKIKEVGYVLSKAYWGKGLMPEAVIAVIRFCFDKCKLDALTICHFSSNNQSKRVIEKCGFTFIKQSEYYANQLELTFDDMKYILLNKANL</sequence>
<keyword evidence="2" id="KW-0012">Acyltransferase</keyword>
<evidence type="ECO:0000256" key="1">
    <source>
        <dbReference type="ARBA" id="ARBA00022679"/>
    </source>
</evidence>
<dbReference type="PANTHER" id="PTHR43792:SF8">
    <property type="entry name" value="[RIBOSOMAL PROTEIN US5]-ALANINE N-ACETYLTRANSFERASE"/>
    <property type="match status" value="1"/>
</dbReference>
<name>A0ABN6J044_9CLOT</name>
<dbReference type="Proteomes" id="UP000824633">
    <property type="component" value="Chromosome"/>
</dbReference>
<proteinExistence type="inferred from homology"/>
<keyword evidence="1" id="KW-0808">Transferase</keyword>
<feature type="domain" description="N-acetyltransferase" evidence="4">
    <location>
        <begin position="17"/>
        <end position="175"/>
    </location>
</feature>
<evidence type="ECO:0000313" key="5">
    <source>
        <dbReference type="EMBL" id="BCZ47724.1"/>
    </source>
</evidence>
<protein>
    <submittedName>
        <fullName evidence="5">Alanine acetyltransferase</fullName>
    </submittedName>
</protein>
<gene>
    <name evidence="5" type="ORF">psyc5s11_37910</name>
</gene>
<dbReference type="SUPFAM" id="SSF55729">
    <property type="entry name" value="Acyl-CoA N-acyltransferases (Nat)"/>
    <property type="match status" value="1"/>
</dbReference>
<reference evidence="6" key="1">
    <citation type="submission" date="2021-07" db="EMBL/GenBank/DDBJ databases">
        <title>Complete genome sequencing of a Clostridium isolate.</title>
        <authorList>
            <person name="Ueki A."/>
            <person name="Tonouchi A."/>
        </authorList>
    </citation>
    <scope>NUCLEOTIDE SEQUENCE [LARGE SCALE GENOMIC DNA]</scope>
    <source>
        <strain evidence="6">C5S11</strain>
    </source>
</reference>
<dbReference type="PANTHER" id="PTHR43792">
    <property type="entry name" value="GNAT FAMILY, PUTATIVE (AFU_ORTHOLOGUE AFUA_3G00765)-RELATED-RELATED"/>
    <property type="match status" value="1"/>
</dbReference>
<evidence type="ECO:0000256" key="2">
    <source>
        <dbReference type="ARBA" id="ARBA00023315"/>
    </source>
</evidence>
<evidence type="ECO:0000259" key="4">
    <source>
        <dbReference type="PROSITE" id="PS51186"/>
    </source>
</evidence>